<dbReference type="AlphaFoldDB" id="A0A2I1I6G3"/>
<accession>A0A2I1I6G3</accession>
<dbReference type="InterPro" id="IPR043129">
    <property type="entry name" value="ATPase_NBD"/>
</dbReference>
<evidence type="ECO:0000256" key="4">
    <source>
        <dbReference type="ARBA" id="ARBA00022741"/>
    </source>
</evidence>
<keyword evidence="7" id="KW-0119">Carbohydrate metabolism</keyword>
<protein>
    <recommendedName>
        <fullName evidence="7">Xylulose kinase</fullName>
        <shortName evidence="7">Xylulokinase</shortName>
        <ecNumber evidence="7">2.7.1.17</ecNumber>
    </recommendedName>
</protein>
<dbReference type="InterPro" id="IPR050406">
    <property type="entry name" value="FGGY_Carb_Kinase"/>
</dbReference>
<dbReference type="RefSeq" id="WP_101627248.1">
    <property type="nucleotide sequence ID" value="NZ_PKKJ01000001.1"/>
</dbReference>
<evidence type="ECO:0000313" key="10">
    <source>
        <dbReference type="EMBL" id="PKY66722.1"/>
    </source>
</evidence>
<gene>
    <name evidence="7 10" type="primary">xylB</name>
    <name evidence="10" type="ORF">CYJ25_00260</name>
</gene>
<dbReference type="InterPro" id="IPR018485">
    <property type="entry name" value="FGGY_C"/>
</dbReference>
<feature type="domain" description="Carbohydrate kinase FGGY C-terminal" evidence="9">
    <location>
        <begin position="260"/>
        <end position="441"/>
    </location>
</feature>
<sequence>MTNDRLVIGIDLSTQSCTVEARRVEDFEVVARQRLPLASTTPPVSEQNADEWWEALVQAFHLMKADIDLQAVRAIGVSGQCHGLVPLDGDNHVIRPVKLWNDTTSAPQIDALITRFGADYWAQRVGSVPTAAFTIGKLAWLIENEPATIARLHRILLPHDYLVFKLTGEAVTDRSEASGTGYFNSQSNSYDFELLRGCFGDVLMWESLFPRVGQPNDVAGTVLPDVANLLGLPTDVVVTVGGGDQHMAALGLGINDGDIVFSLGTSGVVYTSSTVPVTSGIVDGVANVVGGYLPLACTLNCTKVTDWAARLLGVSVQELDQLALDAYRSHDPFPVFAAYLDGERSPAYPGTTGVIAGLTSDMTREQFAEAIFVGVIAGLLRGLDAIHQSGVSTDGRAIAVGGGARSAAYTQIIADLLGRPIDVIREPEATARGACIQALSAITTGDVVIVARDQQPSVLATVNPQGHLSWDEVRDRYTSVCDYAASTAHLRS</sequence>
<evidence type="ECO:0000256" key="1">
    <source>
        <dbReference type="ARBA" id="ARBA00009156"/>
    </source>
</evidence>
<dbReference type="PIRSF" id="PIRSF000538">
    <property type="entry name" value="GlpK"/>
    <property type="match status" value="1"/>
</dbReference>
<keyword evidence="3 7" id="KW-0808">Transferase</keyword>
<dbReference type="PANTHER" id="PTHR43095">
    <property type="entry name" value="SUGAR KINASE"/>
    <property type="match status" value="1"/>
</dbReference>
<evidence type="ECO:0000256" key="5">
    <source>
        <dbReference type="ARBA" id="ARBA00022777"/>
    </source>
</evidence>
<evidence type="ECO:0000256" key="6">
    <source>
        <dbReference type="ARBA" id="ARBA00022840"/>
    </source>
</evidence>
<dbReference type="NCBIfam" id="TIGR01312">
    <property type="entry name" value="XylB"/>
    <property type="match status" value="1"/>
</dbReference>
<keyword evidence="4 7" id="KW-0547">Nucleotide-binding</keyword>
<evidence type="ECO:0000313" key="11">
    <source>
        <dbReference type="Proteomes" id="UP000234545"/>
    </source>
</evidence>
<evidence type="ECO:0000256" key="2">
    <source>
        <dbReference type="ARBA" id="ARBA00022629"/>
    </source>
</evidence>
<organism evidence="10 11">
    <name type="scientific">Schaalia turicensis</name>
    <dbReference type="NCBI Taxonomy" id="131111"/>
    <lineage>
        <taxon>Bacteria</taxon>
        <taxon>Bacillati</taxon>
        <taxon>Actinomycetota</taxon>
        <taxon>Actinomycetes</taxon>
        <taxon>Actinomycetales</taxon>
        <taxon>Actinomycetaceae</taxon>
        <taxon>Schaalia</taxon>
    </lineage>
</organism>
<dbReference type="CDD" id="cd07809">
    <property type="entry name" value="ASKHA_NBD_FGGY_BaXK-like"/>
    <property type="match status" value="1"/>
</dbReference>
<dbReference type="EMBL" id="PKKJ01000001">
    <property type="protein sequence ID" value="PKY66722.1"/>
    <property type="molecule type" value="Genomic_DNA"/>
</dbReference>
<keyword evidence="5 7" id="KW-0418">Kinase</keyword>
<dbReference type="Pfam" id="PF02782">
    <property type="entry name" value="FGGY_C"/>
    <property type="match status" value="1"/>
</dbReference>
<keyword evidence="2 7" id="KW-0859">Xylose metabolism</keyword>
<proteinExistence type="inferred from homology"/>
<evidence type="ECO:0000259" key="8">
    <source>
        <dbReference type="Pfam" id="PF00370"/>
    </source>
</evidence>
<dbReference type="GO" id="GO:0004856">
    <property type="term" value="F:D-xylulokinase activity"/>
    <property type="evidence" value="ECO:0007669"/>
    <property type="project" value="UniProtKB-EC"/>
</dbReference>
<dbReference type="InterPro" id="IPR006000">
    <property type="entry name" value="Xylulokinase"/>
</dbReference>
<dbReference type="PANTHER" id="PTHR43095:SF5">
    <property type="entry name" value="XYLULOSE KINASE"/>
    <property type="match status" value="1"/>
</dbReference>
<comment type="caution">
    <text evidence="10">The sequence shown here is derived from an EMBL/GenBank/DDBJ whole genome shotgun (WGS) entry which is preliminary data.</text>
</comment>
<feature type="domain" description="Carbohydrate kinase FGGY N-terminal" evidence="8">
    <location>
        <begin position="7"/>
        <end position="251"/>
    </location>
</feature>
<dbReference type="Proteomes" id="UP000234545">
    <property type="component" value="Unassembled WGS sequence"/>
</dbReference>
<evidence type="ECO:0000256" key="7">
    <source>
        <dbReference type="RuleBase" id="RU364073"/>
    </source>
</evidence>
<evidence type="ECO:0000259" key="9">
    <source>
        <dbReference type="Pfam" id="PF02782"/>
    </source>
</evidence>
<comment type="similarity">
    <text evidence="1 7">Belongs to the FGGY kinase family.</text>
</comment>
<dbReference type="InterPro" id="IPR018484">
    <property type="entry name" value="FGGY_N"/>
</dbReference>
<dbReference type="EC" id="2.7.1.17" evidence="7"/>
<dbReference type="GO" id="GO:0005524">
    <property type="term" value="F:ATP binding"/>
    <property type="evidence" value="ECO:0007669"/>
    <property type="project" value="UniProtKB-KW"/>
</dbReference>
<keyword evidence="6 7" id="KW-0067">ATP-binding</keyword>
<comment type="catalytic activity">
    <reaction evidence="7">
        <text>D-xylulose + ATP = D-xylulose 5-phosphate + ADP + H(+)</text>
        <dbReference type="Rhea" id="RHEA:10964"/>
        <dbReference type="ChEBI" id="CHEBI:15378"/>
        <dbReference type="ChEBI" id="CHEBI:17140"/>
        <dbReference type="ChEBI" id="CHEBI:30616"/>
        <dbReference type="ChEBI" id="CHEBI:57737"/>
        <dbReference type="ChEBI" id="CHEBI:456216"/>
        <dbReference type="EC" id="2.7.1.17"/>
    </reaction>
</comment>
<dbReference type="SUPFAM" id="SSF53067">
    <property type="entry name" value="Actin-like ATPase domain"/>
    <property type="match status" value="2"/>
</dbReference>
<dbReference type="InterPro" id="IPR000577">
    <property type="entry name" value="Carb_kinase_FGGY"/>
</dbReference>
<dbReference type="Pfam" id="PF00370">
    <property type="entry name" value="FGGY_N"/>
    <property type="match status" value="1"/>
</dbReference>
<name>A0A2I1I6G3_9ACTO</name>
<reference evidence="10 11" key="1">
    <citation type="submission" date="2017-12" db="EMBL/GenBank/DDBJ databases">
        <title>Phylogenetic diversity of female urinary microbiome.</title>
        <authorList>
            <person name="Thomas-White K."/>
            <person name="Wolfe A.J."/>
        </authorList>
    </citation>
    <scope>NUCLEOTIDE SEQUENCE [LARGE SCALE GENOMIC DNA]</scope>
    <source>
        <strain evidence="10 11">UMB0250</strain>
    </source>
</reference>
<dbReference type="GO" id="GO:0005997">
    <property type="term" value="P:xylulose metabolic process"/>
    <property type="evidence" value="ECO:0007669"/>
    <property type="project" value="InterPro"/>
</dbReference>
<dbReference type="OrthoDB" id="9805576at2"/>
<dbReference type="GO" id="GO:0042732">
    <property type="term" value="P:D-xylose metabolic process"/>
    <property type="evidence" value="ECO:0007669"/>
    <property type="project" value="UniProtKB-KW"/>
</dbReference>
<evidence type="ECO:0000256" key="3">
    <source>
        <dbReference type="ARBA" id="ARBA00022679"/>
    </source>
</evidence>
<dbReference type="Gene3D" id="3.30.420.40">
    <property type="match status" value="2"/>
</dbReference>